<feature type="compositionally biased region" description="Basic and acidic residues" evidence="1">
    <location>
        <begin position="188"/>
        <end position="201"/>
    </location>
</feature>
<proteinExistence type="predicted"/>
<dbReference type="PROSITE" id="PS51257">
    <property type="entry name" value="PROKAR_LIPOPROTEIN"/>
    <property type="match status" value="1"/>
</dbReference>
<dbReference type="PANTHER" id="PTHR36302:SF1">
    <property type="entry name" value="COPPER CHAPERONE PCU(A)C"/>
    <property type="match status" value="1"/>
</dbReference>
<dbReference type="EMBL" id="CP014209">
    <property type="protein sequence ID" value="ANC29856.1"/>
    <property type="molecule type" value="Genomic_DNA"/>
</dbReference>
<organism evidence="3 4">
    <name type="scientific">Isoptericola dokdonensis DS-3</name>
    <dbReference type="NCBI Taxonomy" id="1300344"/>
    <lineage>
        <taxon>Bacteria</taxon>
        <taxon>Bacillati</taxon>
        <taxon>Actinomycetota</taxon>
        <taxon>Actinomycetes</taxon>
        <taxon>Micrococcales</taxon>
        <taxon>Promicromonosporaceae</taxon>
        <taxon>Isoptericola</taxon>
    </lineage>
</organism>
<gene>
    <name evidence="3" type="ORF">I598_0265</name>
</gene>
<evidence type="ECO:0008006" key="5">
    <source>
        <dbReference type="Google" id="ProtNLM"/>
    </source>
</evidence>
<dbReference type="Gene3D" id="2.60.40.1890">
    <property type="entry name" value="PCu(A)C copper chaperone"/>
    <property type="match status" value="1"/>
</dbReference>
<evidence type="ECO:0000313" key="3">
    <source>
        <dbReference type="EMBL" id="ANC29856.1"/>
    </source>
</evidence>
<evidence type="ECO:0000313" key="4">
    <source>
        <dbReference type="Proteomes" id="UP000076794"/>
    </source>
</evidence>
<dbReference type="RefSeq" id="WP_068200609.1">
    <property type="nucleotide sequence ID" value="NZ_CP014209.1"/>
</dbReference>
<feature type="region of interest" description="Disordered" evidence="1">
    <location>
        <begin position="162"/>
        <end position="201"/>
    </location>
</feature>
<dbReference type="PATRIC" id="fig|1300344.3.peg.265"/>
<dbReference type="Proteomes" id="UP000076794">
    <property type="component" value="Chromosome"/>
</dbReference>
<feature type="compositionally biased region" description="Acidic residues" evidence="1">
    <location>
        <begin position="174"/>
        <end position="187"/>
    </location>
</feature>
<feature type="signal peptide" evidence="2">
    <location>
        <begin position="1"/>
        <end position="21"/>
    </location>
</feature>
<evidence type="ECO:0000256" key="2">
    <source>
        <dbReference type="SAM" id="SignalP"/>
    </source>
</evidence>
<protein>
    <recommendedName>
        <fullName evidence="5">Copper chaperone PCu(A)C</fullName>
    </recommendedName>
</protein>
<sequence>MFLRHHRTTTALVLLSLSALALTGCAAADEPAAGTAGSATSGSNAAESVTVTDPWVKAADEGMSAAFGEITNDGGDDVTIVSATSEAAGMVELHETVDDGTGAMTMQEIDGGFVVGPGETLSLEPGGNHLMLMDLTDPLEAGEEVTVTLTFSDDSTAEITAPVKDYSGANESYSGDDSDMDMDMDMDGTEHDHEHTVDEDA</sequence>
<dbReference type="Pfam" id="PF04314">
    <property type="entry name" value="PCuAC"/>
    <property type="match status" value="1"/>
</dbReference>
<dbReference type="InterPro" id="IPR007410">
    <property type="entry name" value="LpqE-like"/>
</dbReference>
<dbReference type="PANTHER" id="PTHR36302">
    <property type="entry name" value="BLR7088 PROTEIN"/>
    <property type="match status" value="1"/>
</dbReference>
<dbReference type="OrthoDB" id="9796962at2"/>
<dbReference type="KEGG" id="ido:I598_0265"/>
<keyword evidence="4" id="KW-1185">Reference proteome</keyword>
<dbReference type="AlphaFoldDB" id="A0A168EC10"/>
<reference evidence="3 4" key="1">
    <citation type="submission" date="2016-01" db="EMBL/GenBank/DDBJ databases">
        <title>Complete genome sequence of a soil Actinobacterium, Isoptericola dokdonensis DS-3.</title>
        <authorList>
            <person name="Kwon S.-K."/>
            <person name="Kim J.F."/>
        </authorList>
    </citation>
    <scope>NUCLEOTIDE SEQUENCE [LARGE SCALE GENOMIC DNA]</scope>
    <source>
        <strain evidence="3 4">DS-3</strain>
    </source>
</reference>
<dbReference type="InterPro" id="IPR058248">
    <property type="entry name" value="Lxx211020-like"/>
</dbReference>
<dbReference type="InterPro" id="IPR036182">
    <property type="entry name" value="PCuAC_sf"/>
</dbReference>
<dbReference type="STRING" id="1300344.I598_0265"/>
<accession>A0A168EC10</accession>
<name>A0A168EC10_9MICO</name>
<feature type="chain" id="PRO_5039363599" description="Copper chaperone PCu(A)C" evidence="2">
    <location>
        <begin position="22"/>
        <end position="201"/>
    </location>
</feature>
<keyword evidence="2" id="KW-0732">Signal</keyword>
<evidence type="ECO:0000256" key="1">
    <source>
        <dbReference type="SAM" id="MobiDB-lite"/>
    </source>
</evidence>
<dbReference type="SUPFAM" id="SSF110087">
    <property type="entry name" value="DR1885-like metal-binding protein"/>
    <property type="match status" value="1"/>
</dbReference>